<feature type="region of interest" description="Disordered" evidence="1">
    <location>
        <begin position="363"/>
        <end position="388"/>
    </location>
</feature>
<proteinExistence type="predicted"/>
<reference evidence="3" key="1">
    <citation type="journal article" date="2023" name="Mol. Phylogenet. Evol.">
        <title>Genome-scale phylogeny and comparative genomics of the fungal order Sordariales.</title>
        <authorList>
            <person name="Hensen N."/>
            <person name="Bonometti L."/>
            <person name="Westerberg I."/>
            <person name="Brannstrom I.O."/>
            <person name="Guillou S."/>
            <person name="Cros-Aarteil S."/>
            <person name="Calhoun S."/>
            <person name="Haridas S."/>
            <person name="Kuo A."/>
            <person name="Mondo S."/>
            <person name="Pangilinan J."/>
            <person name="Riley R."/>
            <person name="LaButti K."/>
            <person name="Andreopoulos B."/>
            <person name="Lipzen A."/>
            <person name="Chen C."/>
            <person name="Yan M."/>
            <person name="Daum C."/>
            <person name="Ng V."/>
            <person name="Clum A."/>
            <person name="Steindorff A."/>
            <person name="Ohm R.A."/>
            <person name="Martin F."/>
            <person name="Silar P."/>
            <person name="Natvig D.O."/>
            <person name="Lalanne C."/>
            <person name="Gautier V."/>
            <person name="Ament-Velasquez S.L."/>
            <person name="Kruys A."/>
            <person name="Hutchinson M.I."/>
            <person name="Powell A.J."/>
            <person name="Barry K."/>
            <person name="Miller A.N."/>
            <person name="Grigoriev I.V."/>
            <person name="Debuchy R."/>
            <person name="Gladieux P."/>
            <person name="Hiltunen Thoren M."/>
            <person name="Johannesson H."/>
        </authorList>
    </citation>
    <scope>NUCLEOTIDE SEQUENCE</scope>
    <source>
        <strain evidence="3">CBS 955.72</strain>
    </source>
</reference>
<dbReference type="InterPro" id="IPR002877">
    <property type="entry name" value="RNA_MeTrfase_FtsJ_dom"/>
</dbReference>
<comment type="caution">
    <text evidence="3">The sequence shown here is derived from an EMBL/GenBank/DDBJ whole genome shotgun (WGS) entry which is preliminary data.</text>
</comment>
<dbReference type="Pfam" id="PF01728">
    <property type="entry name" value="FtsJ"/>
    <property type="match status" value="1"/>
</dbReference>
<feature type="domain" description="Ribosomal RNA methyltransferase FtsJ" evidence="2">
    <location>
        <begin position="100"/>
        <end position="283"/>
    </location>
</feature>
<evidence type="ECO:0000313" key="4">
    <source>
        <dbReference type="Proteomes" id="UP001275084"/>
    </source>
</evidence>
<keyword evidence="4" id="KW-1185">Reference proteome</keyword>
<evidence type="ECO:0000256" key="1">
    <source>
        <dbReference type="SAM" id="MobiDB-lite"/>
    </source>
</evidence>
<feature type="compositionally biased region" description="Gly residues" evidence="1">
    <location>
        <begin position="363"/>
        <end position="373"/>
    </location>
</feature>
<dbReference type="Proteomes" id="UP001275084">
    <property type="component" value="Unassembled WGS sequence"/>
</dbReference>
<dbReference type="AlphaFoldDB" id="A0AAJ0H7N9"/>
<accession>A0AAJ0H7N9</accession>
<sequence>MAELTSRTGPVNITPHPTALVQEYLRKHLRVFCELQELQRLGWENEQGDAYFQQQRQRADHADAKAKIAFFDHMRHIGAEMDQATSALTITPSSAARPAILDLCMAPGGFSYAALLHNPTALLYGITLPPSQGGHDLLIPNWASNPNIDVSFRDITMLASELGVDPPTISPAHPDAAAFSADRPFADRQFDLIFCDGQVLRTHDRVHAYRESTREAARLLTAQLVLAMQRIRVGGTLVVLLHKAGTWSSLAMIHAVSGFADVALFKPTRAHRTRSSFYMVARNVRPGSGAAREAVDGWKARWRAATFGEGQDLGGVFLGDVGDDKVEGVLKAFGSRFAELAEPVFAVQAEALRRAPFVRGGRNQRGGWNGSAGEGRADGRLGSGTSWR</sequence>
<protein>
    <recommendedName>
        <fullName evidence="2">Ribosomal RNA methyltransferase FtsJ domain-containing protein</fullName>
    </recommendedName>
</protein>
<evidence type="ECO:0000313" key="3">
    <source>
        <dbReference type="EMBL" id="KAK3341887.1"/>
    </source>
</evidence>
<reference evidence="3" key="2">
    <citation type="submission" date="2023-06" db="EMBL/GenBank/DDBJ databases">
        <authorList>
            <consortium name="Lawrence Berkeley National Laboratory"/>
            <person name="Haridas S."/>
            <person name="Hensen N."/>
            <person name="Bonometti L."/>
            <person name="Westerberg I."/>
            <person name="Brannstrom I.O."/>
            <person name="Guillou S."/>
            <person name="Cros-Aarteil S."/>
            <person name="Calhoun S."/>
            <person name="Kuo A."/>
            <person name="Mondo S."/>
            <person name="Pangilinan J."/>
            <person name="Riley R."/>
            <person name="Labutti K."/>
            <person name="Andreopoulos B."/>
            <person name="Lipzen A."/>
            <person name="Chen C."/>
            <person name="Yanf M."/>
            <person name="Daum C."/>
            <person name="Ng V."/>
            <person name="Clum A."/>
            <person name="Steindorff A."/>
            <person name="Ohm R."/>
            <person name="Martin F."/>
            <person name="Silar P."/>
            <person name="Natvig D."/>
            <person name="Lalanne C."/>
            <person name="Gautier V."/>
            <person name="Ament-Velasquez S.L."/>
            <person name="Kruys A."/>
            <person name="Hutchinson M.I."/>
            <person name="Powell A.J."/>
            <person name="Barry K."/>
            <person name="Miller A.N."/>
            <person name="Grigoriev I.V."/>
            <person name="Debuchy R."/>
            <person name="Gladieux P."/>
            <person name="Thoren M.H."/>
            <person name="Johannesson H."/>
        </authorList>
    </citation>
    <scope>NUCLEOTIDE SEQUENCE</scope>
    <source>
        <strain evidence="3">CBS 955.72</strain>
    </source>
</reference>
<gene>
    <name evidence="3" type="ORF">B0T25DRAFT_574210</name>
</gene>
<dbReference type="EMBL" id="JAUIQD010000008">
    <property type="protein sequence ID" value="KAK3341887.1"/>
    <property type="molecule type" value="Genomic_DNA"/>
</dbReference>
<dbReference type="GO" id="GO:0008168">
    <property type="term" value="F:methyltransferase activity"/>
    <property type="evidence" value="ECO:0007669"/>
    <property type="project" value="InterPro"/>
</dbReference>
<dbReference type="InterPro" id="IPR029063">
    <property type="entry name" value="SAM-dependent_MTases_sf"/>
</dbReference>
<organism evidence="3 4">
    <name type="scientific">Lasiosphaeria hispida</name>
    <dbReference type="NCBI Taxonomy" id="260671"/>
    <lineage>
        <taxon>Eukaryota</taxon>
        <taxon>Fungi</taxon>
        <taxon>Dikarya</taxon>
        <taxon>Ascomycota</taxon>
        <taxon>Pezizomycotina</taxon>
        <taxon>Sordariomycetes</taxon>
        <taxon>Sordariomycetidae</taxon>
        <taxon>Sordariales</taxon>
        <taxon>Lasiosphaeriaceae</taxon>
        <taxon>Lasiosphaeria</taxon>
    </lineage>
</organism>
<evidence type="ECO:0000259" key="2">
    <source>
        <dbReference type="Pfam" id="PF01728"/>
    </source>
</evidence>
<dbReference type="GO" id="GO:0032259">
    <property type="term" value="P:methylation"/>
    <property type="evidence" value="ECO:0007669"/>
    <property type="project" value="InterPro"/>
</dbReference>
<dbReference type="Gene3D" id="3.40.50.150">
    <property type="entry name" value="Vaccinia Virus protein VP39"/>
    <property type="match status" value="1"/>
</dbReference>
<dbReference type="SUPFAM" id="SSF53335">
    <property type="entry name" value="S-adenosyl-L-methionine-dependent methyltransferases"/>
    <property type="match status" value="1"/>
</dbReference>
<name>A0AAJ0H7N9_9PEZI</name>